<accession>A0ABR2YGF1</accession>
<protein>
    <recommendedName>
        <fullName evidence="3">Ketopantoate reductase N-terminal domain-containing protein</fullName>
    </recommendedName>
</protein>
<name>A0ABR2YGF1_9CHLO</name>
<evidence type="ECO:0008006" key="3">
    <source>
        <dbReference type="Google" id="ProtNLM"/>
    </source>
</evidence>
<gene>
    <name evidence="1" type="ORF">WJX75_004898</name>
</gene>
<dbReference type="PANTHER" id="PTHR34044">
    <property type="entry name" value="NUCLEAR PROTEIN"/>
    <property type="match status" value="1"/>
</dbReference>
<comment type="caution">
    <text evidence="1">The sequence shown here is derived from an EMBL/GenBank/DDBJ whole genome shotgun (WGS) entry which is preliminary data.</text>
</comment>
<proteinExistence type="predicted"/>
<reference evidence="1 2" key="1">
    <citation type="journal article" date="2024" name="Nat. Commun.">
        <title>Phylogenomics reveals the evolutionary origins of lichenization in chlorophyte algae.</title>
        <authorList>
            <person name="Puginier C."/>
            <person name="Libourel C."/>
            <person name="Otte J."/>
            <person name="Skaloud P."/>
            <person name="Haon M."/>
            <person name="Grisel S."/>
            <person name="Petersen M."/>
            <person name="Berrin J.G."/>
            <person name="Delaux P.M."/>
            <person name="Dal Grande F."/>
            <person name="Keller J."/>
        </authorList>
    </citation>
    <scope>NUCLEOTIDE SEQUENCE [LARGE SCALE GENOMIC DNA]</scope>
    <source>
        <strain evidence="1 2">SAG 216-7</strain>
    </source>
</reference>
<sequence length="260" mass="28065">MTRQVFTIVGRGRVGAALAEMGQNDILIGRGESVPEAPQGPVIVCTRNDALADVVSSTPPDRRKDLVFIQNGMLQPWLDGQGLGDNTQVLVYFAVAKKGEAPIDGKTDLNPEGLTAAWGLHAEAVAERLKSNGLSCSTPDRPQFVKAMLEKLIWISAYMLVGARNGASIGDVEREHRSEVGALIEELAAGGAPELGVSLDEGFAERLHAYSRSVAHFPTAVKEFSWRNGWFYDLSQKARAEGKPDPFPTHSAFLKELGVV</sequence>
<organism evidence="1 2">
    <name type="scientific">Coccomyxa subellipsoidea</name>
    <dbReference type="NCBI Taxonomy" id="248742"/>
    <lineage>
        <taxon>Eukaryota</taxon>
        <taxon>Viridiplantae</taxon>
        <taxon>Chlorophyta</taxon>
        <taxon>core chlorophytes</taxon>
        <taxon>Trebouxiophyceae</taxon>
        <taxon>Trebouxiophyceae incertae sedis</taxon>
        <taxon>Coccomyxaceae</taxon>
        <taxon>Coccomyxa</taxon>
    </lineage>
</organism>
<dbReference type="PANTHER" id="PTHR34044:SF1">
    <property type="entry name" value="NUCLEAR PROTEIN"/>
    <property type="match status" value="1"/>
</dbReference>
<dbReference type="EMBL" id="JALJOT010000012">
    <property type="protein sequence ID" value="KAK9904889.1"/>
    <property type="molecule type" value="Genomic_DNA"/>
</dbReference>
<evidence type="ECO:0000313" key="1">
    <source>
        <dbReference type="EMBL" id="KAK9904889.1"/>
    </source>
</evidence>
<dbReference type="Proteomes" id="UP001491310">
    <property type="component" value="Unassembled WGS sequence"/>
</dbReference>
<keyword evidence="2" id="KW-1185">Reference proteome</keyword>
<evidence type="ECO:0000313" key="2">
    <source>
        <dbReference type="Proteomes" id="UP001491310"/>
    </source>
</evidence>